<feature type="domain" description="DUF58" evidence="3">
    <location>
        <begin position="235"/>
        <end position="276"/>
    </location>
</feature>
<evidence type="ECO:0000256" key="1">
    <source>
        <dbReference type="SAM" id="MobiDB-lite"/>
    </source>
</evidence>
<keyword evidence="5" id="KW-1185">Reference proteome</keyword>
<keyword evidence="2" id="KW-1133">Transmembrane helix</keyword>
<accession>A0A1H4SHJ8</accession>
<name>A0A1H4SHJ8_9MICC</name>
<feature type="transmembrane region" description="Helical" evidence="2">
    <location>
        <begin position="42"/>
        <end position="60"/>
    </location>
</feature>
<dbReference type="EMBL" id="FNSN01000003">
    <property type="protein sequence ID" value="SEC43560.1"/>
    <property type="molecule type" value="Genomic_DNA"/>
</dbReference>
<dbReference type="PANTHER" id="PTHR34351:SF1">
    <property type="entry name" value="SLR1927 PROTEIN"/>
    <property type="match status" value="1"/>
</dbReference>
<sequence>MSAGPLSRLSPAKLLTRRGLGFVLVALLCLAGAWILGRRDLLTLSVFLLALPVLAVLGVRNRHERFVVRREFHPLPVQEGTTTTVHLFISPSASAPAGSAHAGRRARWARLPGGGSLAESTMVEQLPADLGGSPRFRYPSRASRGGAVSAYEYRVAPPHRGVFPVGGVTAEFRDPFDLAWKRHTVDPGAELLVTPRPGELAPGLLDLVRGHAGIGVGGSQTTSWVASASENDVMVREYRHGDALRRVHWPSTARRGELMVRHEEGGALPRITLVLDQRTAVHSGGELAPFPVPGAAASLRTTVSFEWQLGTFLSVALGLAGLGHELRLQDHAGEPAFQRSRSAPHPGLEVMAAGEAPELLPECLAALELTEHPAPLALSGTGGLLVTFTGRLGLDDARRLVSGTLSGAGTAASWAGSRGAPQATVISCWPSSPDAEVRDLLETAGWRVLWASPGDSPARLLERWAGGGTVPAAGAGRAPGHGARYSAGNGAAHTAPGGDAA</sequence>
<dbReference type="PANTHER" id="PTHR34351">
    <property type="entry name" value="SLR1927 PROTEIN-RELATED"/>
    <property type="match status" value="1"/>
</dbReference>
<dbReference type="Proteomes" id="UP000182652">
    <property type="component" value="Unassembled WGS sequence"/>
</dbReference>
<reference evidence="4 5" key="1">
    <citation type="submission" date="2016-10" db="EMBL/GenBank/DDBJ databases">
        <authorList>
            <person name="de Groot N.N."/>
        </authorList>
    </citation>
    <scope>NUCLEOTIDE SEQUENCE [LARGE SCALE GENOMIC DNA]</scope>
    <source>
        <strain evidence="4 5">DSM 10495</strain>
    </source>
</reference>
<dbReference type="STRING" id="156980.SAMN04489745_2864"/>
<proteinExistence type="predicted"/>
<evidence type="ECO:0000256" key="2">
    <source>
        <dbReference type="SAM" id="Phobius"/>
    </source>
</evidence>
<feature type="region of interest" description="Disordered" evidence="1">
    <location>
        <begin position="471"/>
        <end position="501"/>
    </location>
</feature>
<feature type="transmembrane region" description="Helical" evidence="2">
    <location>
        <begin position="20"/>
        <end position="36"/>
    </location>
</feature>
<evidence type="ECO:0000313" key="4">
    <source>
        <dbReference type="EMBL" id="SEC43560.1"/>
    </source>
</evidence>
<evidence type="ECO:0000259" key="3">
    <source>
        <dbReference type="Pfam" id="PF01882"/>
    </source>
</evidence>
<dbReference type="Pfam" id="PF01882">
    <property type="entry name" value="DUF58"/>
    <property type="match status" value="1"/>
</dbReference>
<organism evidence="4 5">
    <name type="scientific">Arthrobacter woluwensis</name>
    <dbReference type="NCBI Taxonomy" id="156980"/>
    <lineage>
        <taxon>Bacteria</taxon>
        <taxon>Bacillati</taxon>
        <taxon>Actinomycetota</taxon>
        <taxon>Actinomycetes</taxon>
        <taxon>Micrococcales</taxon>
        <taxon>Micrococcaceae</taxon>
        <taxon>Arthrobacter</taxon>
    </lineage>
</organism>
<keyword evidence="2" id="KW-0472">Membrane</keyword>
<dbReference type="RefSeq" id="WP_066214609.1">
    <property type="nucleotide sequence ID" value="NZ_FNSN01000003.1"/>
</dbReference>
<protein>
    <recommendedName>
        <fullName evidence="3">DUF58 domain-containing protein</fullName>
    </recommendedName>
</protein>
<dbReference type="InterPro" id="IPR002881">
    <property type="entry name" value="DUF58"/>
</dbReference>
<dbReference type="AlphaFoldDB" id="A0A1H4SHJ8"/>
<feature type="compositionally biased region" description="Low complexity" evidence="1">
    <location>
        <begin position="471"/>
        <end position="483"/>
    </location>
</feature>
<gene>
    <name evidence="4" type="ORF">SAMN04489745_2864</name>
</gene>
<keyword evidence="2" id="KW-0812">Transmembrane</keyword>
<evidence type="ECO:0000313" key="5">
    <source>
        <dbReference type="Proteomes" id="UP000182652"/>
    </source>
</evidence>